<protein>
    <recommendedName>
        <fullName evidence="4">Phage membrane protein</fullName>
    </recommendedName>
</protein>
<feature type="transmembrane region" description="Helical" evidence="1">
    <location>
        <begin position="83"/>
        <end position="104"/>
    </location>
</feature>
<sequence length="107" mass="11817">MDLENTKLKYQCPNCKETIILTFHTVQCPKCQTKYSSDEIKQLFYNYESQVENSTFTKVGNALTKTGEGMATAGNGIKETGNAIGSLGCFIFGLPFLFILGKILGLF</sequence>
<gene>
    <name evidence="2" type="ORF">SAMN04487840_11466</name>
</gene>
<reference evidence="2 3" key="1">
    <citation type="submission" date="2016-10" db="EMBL/GenBank/DDBJ databases">
        <authorList>
            <person name="de Groot N.N."/>
        </authorList>
    </citation>
    <scope>NUCLEOTIDE SEQUENCE [LARGE SCALE GENOMIC DNA]</scope>
    <source>
        <strain evidence="2 3">VTM2R47</strain>
    </source>
</reference>
<keyword evidence="1" id="KW-1133">Transmembrane helix</keyword>
<keyword evidence="1" id="KW-0812">Transmembrane</keyword>
<evidence type="ECO:0008006" key="4">
    <source>
        <dbReference type="Google" id="ProtNLM"/>
    </source>
</evidence>
<evidence type="ECO:0000313" key="3">
    <source>
        <dbReference type="Proteomes" id="UP000182712"/>
    </source>
</evidence>
<dbReference type="EMBL" id="FOGM01000014">
    <property type="protein sequence ID" value="SES03801.1"/>
    <property type="molecule type" value="Genomic_DNA"/>
</dbReference>
<proteinExistence type="predicted"/>
<dbReference type="AlphaFoldDB" id="A0A1H9U3I6"/>
<organism evidence="2 3">
    <name type="scientific">Streptococcus gallolyticus</name>
    <dbReference type="NCBI Taxonomy" id="315405"/>
    <lineage>
        <taxon>Bacteria</taxon>
        <taxon>Bacillati</taxon>
        <taxon>Bacillota</taxon>
        <taxon>Bacilli</taxon>
        <taxon>Lactobacillales</taxon>
        <taxon>Streptococcaceae</taxon>
        <taxon>Streptococcus</taxon>
    </lineage>
</organism>
<accession>A0A1H9U3I6</accession>
<name>A0A1H9U3I6_9STRE</name>
<evidence type="ECO:0000313" key="2">
    <source>
        <dbReference type="EMBL" id="SES03801.1"/>
    </source>
</evidence>
<keyword evidence="1" id="KW-0472">Membrane</keyword>
<dbReference type="RefSeq" id="WP_074628043.1">
    <property type="nucleotide sequence ID" value="NZ_FOGM01000014.1"/>
</dbReference>
<evidence type="ECO:0000256" key="1">
    <source>
        <dbReference type="SAM" id="Phobius"/>
    </source>
</evidence>
<dbReference type="Proteomes" id="UP000182712">
    <property type="component" value="Unassembled WGS sequence"/>
</dbReference>